<name>A0A9P6EHE2_9AGAR</name>
<protein>
    <submittedName>
        <fullName evidence="1">Uncharacterized protein</fullName>
    </submittedName>
</protein>
<keyword evidence="2" id="KW-1185">Reference proteome</keyword>
<dbReference type="AlphaFoldDB" id="A0A9P6EHE2"/>
<dbReference type="Proteomes" id="UP000807306">
    <property type="component" value="Unassembled WGS sequence"/>
</dbReference>
<dbReference type="OrthoDB" id="425534at2759"/>
<proteinExistence type="predicted"/>
<sequence>MVLLILNPITPMTGHLQFKIPIKSSTPFLWAAQVLDRQLSFLRISPEDIRKNLTKIFENLRKSPLPIRTKQSYGLLDEGYLRSFIFAGLFLPYTMFPTLGRGLASLAGGEGRQLFLRPPPFKCHCKPKDVFYYFRILQQLWSVTTEITY</sequence>
<evidence type="ECO:0000313" key="1">
    <source>
        <dbReference type="EMBL" id="KAF9529102.1"/>
    </source>
</evidence>
<organism evidence="1 2">
    <name type="scientific">Crepidotus variabilis</name>
    <dbReference type="NCBI Taxonomy" id="179855"/>
    <lineage>
        <taxon>Eukaryota</taxon>
        <taxon>Fungi</taxon>
        <taxon>Dikarya</taxon>
        <taxon>Basidiomycota</taxon>
        <taxon>Agaricomycotina</taxon>
        <taxon>Agaricomycetes</taxon>
        <taxon>Agaricomycetidae</taxon>
        <taxon>Agaricales</taxon>
        <taxon>Agaricineae</taxon>
        <taxon>Crepidotaceae</taxon>
        <taxon>Crepidotus</taxon>
    </lineage>
</organism>
<reference evidence="1" key="1">
    <citation type="submission" date="2020-11" db="EMBL/GenBank/DDBJ databases">
        <authorList>
            <consortium name="DOE Joint Genome Institute"/>
            <person name="Ahrendt S."/>
            <person name="Riley R."/>
            <person name="Andreopoulos W."/>
            <person name="Labutti K."/>
            <person name="Pangilinan J."/>
            <person name="Ruiz-Duenas F.J."/>
            <person name="Barrasa J.M."/>
            <person name="Sanchez-Garcia M."/>
            <person name="Camarero S."/>
            <person name="Miyauchi S."/>
            <person name="Serrano A."/>
            <person name="Linde D."/>
            <person name="Babiker R."/>
            <person name="Drula E."/>
            <person name="Ayuso-Fernandez I."/>
            <person name="Pacheco R."/>
            <person name="Padilla G."/>
            <person name="Ferreira P."/>
            <person name="Barriuso J."/>
            <person name="Kellner H."/>
            <person name="Castanera R."/>
            <person name="Alfaro M."/>
            <person name="Ramirez L."/>
            <person name="Pisabarro A.G."/>
            <person name="Kuo A."/>
            <person name="Tritt A."/>
            <person name="Lipzen A."/>
            <person name="He G."/>
            <person name="Yan M."/>
            <person name="Ng V."/>
            <person name="Cullen D."/>
            <person name="Martin F."/>
            <person name="Rosso M.-N."/>
            <person name="Henrissat B."/>
            <person name="Hibbett D."/>
            <person name="Martinez A.T."/>
            <person name="Grigoriev I.V."/>
        </authorList>
    </citation>
    <scope>NUCLEOTIDE SEQUENCE</scope>
    <source>
        <strain evidence="1">CBS 506.95</strain>
    </source>
</reference>
<gene>
    <name evidence="1" type="ORF">CPB83DRAFT_283966</name>
</gene>
<comment type="caution">
    <text evidence="1">The sequence shown here is derived from an EMBL/GenBank/DDBJ whole genome shotgun (WGS) entry which is preliminary data.</text>
</comment>
<evidence type="ECO:0000313" key="2">
    <source>
        <dbReference type="Proteomes" id="UP000807306"/>
    </source>
</evidence>
<accession>A0A9P6EHE2</accession>
<dbReference type="EMBL" id="MU157848">
    <property type="protein sequence ID" value="KAF9529102.1"/>
    <property type="molecule type" value="Genomic_DNA"/>
</dbReference>